<comment type="similarity">
    <text evidence="2">Belongs to the TAF4 family.</text>
</comment>
<feature type="compositionally biased region" description="Polar residues" evidence="9">
    <location>
        <begin position="46"/>
        <end position="146"/>
    </location>
</feature>
<keyword evidence="4" id="KW-0805">Transcription regulation</keyword>
<evidence type="ECO:0000256" key="7">
    <source>
        <dbReference type="ARBA" id="ARBA00025346"/>
    </source>
</evidence>
<accession>A0A0B1P9W4</accession>
<evidence type="ECO:0000256" key="8">
    <source>
        <dbReference type="ARBA" id="ARBA00031747"/>
    </source>
</evidence>
<feature type="domain" description="Transcription initiation factor TFIID component TAF4 C-terminal" evidence="10">
    <location>
        <begin position="333"/>
        <end position="627"/>
    </location>
</feature>
<dbReference type="HOGENOM" id="CLU_015147_1_0_1"/>
<dbReference type="AlphaFoldDB" id="A0A0B1P9W4"/>
<dbReference type="OMA" id="KYSWMTG"/>
<evidence type="ECO:0000256" key="3">
    <source>
        <dbReference type="ARBA" id="ARBA00017306"/>
    </source>
</evidence>
<proteinExistence type="inferred from homology"/>
<keyword evidence="5" id="KW-0804">Transcription</keyword>
<dbReference type="STRING" id="52586.A0A0B1P9W4"/>
<keyword evidence="6" id="KW-0539">Nucleus</keyword>
<feature type="compositionally biased region" description="Polar residues" evidence="9">
    <location>
        <begin position="469"/>
        <end position="485"/>
    </location>
</feature>
<dbReference type="Proteomes" id="UP000030854">
    <property type="component" value="Unassembled WGS sequence"/>
</dbReference>
<dbReference type="Pfam" id="PF05236">
    <property type="entry name" value="TAF4"/>
    <property type="match status" value="1"/>
</dbReference>
<protein>
    <recommendedName>
        <fullName evidence="3">Transcription initiation factor TFIID subunit 4</fullName>
    </recommendedName>
    <alternativeName>
        <fullName evidence="8">TBP-associated factor 4</fullName>
    </alternativeName>
</protein>
<dbReference type="InterPro" id="IPR007900">
    <property type="entry name" value="TAF4_C"/>
</dbReference>
<evidence type="ECO:0000256" key="6">
    <source>
        <dbReference type="ARBA" id="ARBA00023242"/>
    </source>
</evidence>
<sequence length="642" mass="69864">MVQQPQPQPRLAPPQGLGSPPLGGTSSIIQPSIGGISNKRPRLSHNDSTQPNSPYTSQSPYSHSPTLLQSTQSPHFTNVSIPSQAYTTPYTNGHSNTNISHSQTQINHQNSYQPSSLSLSNHLNFPQQLNYNGNFSMSGQTSSNMAPPSRPAEKPKDESVDVMDVLGGTGVDLREEEQYTFQLYNDSFNSMLSGSHSGNISLSHSFTQFPPHDEASFFGSGPANVIGEKVDSISQDEYIQKAADIAWREAARNLHISRQRELDNPFLHVHLVHAKLRKLASEHGIELNTDSKGMMGIMTRPHAFPERDVRAQTAVGPDGIMVTTSGNFLPFDSMLVDQLALLSIATKHRLRGLVEDAVKLAKGRRTGSHGIIAEEWKDIAAPFDFEGSSIVRNDSVRMGWKSSVSPKSNSLKRPHPKDEKLVTPVMSNNNNLIGSGKITNEVIIALRRQALKEREAEEGRLKRRLERASGTSTSSRQASIVSTPGSVAPETVEKMTTKKDLKKKAEARVSEAASHAAANVTTAQFLGSGSGLFGKKKKYSWMNPTPVSGGSNSFAGGSSNTQRKTGSGHSVSTTIVSSGISNISPVERLTVEGSRRLGTWREDREKGAGVQLRDWITVLENDGHEKKALQHAYTKLDGSDPR</sequence>
<feature type="region of interest" description="Disordered" evidence="9">
    <location>
        <begin position="1"/>
        <end position="161"/>
    </location>
</feature>
<feature type="compositionally biased region" description="Low complexity" evidence="9">
    <location>
        <begin position="13"/>
        <end position="37"/>
    </location>
</feature>
<comment type="function">
    <text evidence="7">Functions as a component of the DNA-binding general transcription factor complex TFIID. Binding of TFIID to a promoter (with or without TATA element) is the initial step in pre-initiation complex (PIC) formation. TFIID plays a key role in the regulation of gene expression by RNA polymerase II through different activities such as transcription activator interaction, core promoter recognition and selectivity, TFIIA and TFIIB interaction, chromatin modification (histone acetylation by TAF1), facilitation of DNA opening and initiation of transcription.</text>
</comment>
<dbReference type="GO" id="GO:0005669">
    <property type="term" value="C:transcription factor TFIID complex"/>
    <property type="evidence" value="ECO:0007669"/>
    <property type="project" value="InterPro"/>
</dbReference>
<comment type="subcellular location">
    <subcellularLocation>
        <location evidence="1">Nucleus</location>
    </subcellularLocation>
</comment>
<keyword evidence="12" id="KW-1185">Reference proteome</keyword>
<reference evidence="11 12" key="1">
    <citation type="journal article" date="2014" name="BMC Genomics">
        <title>Adaptive genomic structural variation in the grape powdery mildew pathogen, Erysiphe necator.</title>
        <authorList>
            <person name="Jones L."/>
            <person name="Riaz S."/>
            <person name="Morales-Cruz A."/>
            <person name="Amrine K.C."/>
            <person name="McGuire B."/>
            <person name="Gubler W.D."/>
            <person name="Walker M.A."/>
            <person name="Cantu D."/>
        </authorList>
    </citation>
    <scope>NUCLEOTIDE SEQUENCE [LARGE SCALE GENOMIC DNA]</scope>
    <source>
        <strain evidence="12">c</strain>
    </source>
</reference>
<name>A0A0B1P9W4_UNCNE</name>
<evidence type="ECO:0000256" key="2">
    <source>
        <dbReference type="ARBA" id="ARBA00006178"/>
    </source>
</evidence>
<feature type="region of interest" description="Disordered" evidence="9">
    <location>
        <begin position="550"/>
        <end position="572"/>
    </location>
</feature>
<evidence type="ECO:0000256" key="5">
    <source>
        <dbReference type="ARBA" id="ARBA00023163"/>
    </source>
</evidence>
<gene>
    <name evidence="11" type="ORF">EV44_g4710</name>
</gene>
<evidence type="ECO:0000313" key="12">
    <source>
        <dbReference type="Proteomes" id="UP000030854"/>
    </source>
</evidence>
<evidence type="ECO:0000256" key="4">
    <source>
        <dbReference type="ARBA" id="ARBA00023015"/>
    </source>
</evidence>
<organism evidence="11 12">
    <name type="scientific">Uncinula necator</name>
    <name type="common">Grape powdery mildew</name>
    <dbReference type="NCBI Taxonomy" id="52586"/>
    <lineage>
        <taxon>Eukaryota</taxon>
        <taxon>Fungi</taxon>
        <taxon>Dikarya</taxon>
        <taxon>Ascomycota</taxon>
        <taxon>Pezizomycotina</taxon>
        <taxon>Leotiomycetes</taxon>
        <taxon>Erysiphales</taxon>
        <taxon>Erysiphaceae</taxon>
        <taxon>Erysiphe</taxon>
    </lineage>
</organism>
<evidence type="ECO:0000256" key="9">
    <source>
        <dbReference type="SAM" id="MobiDB-lite"/>
    </source>
</evidence>
<evidence type="ECO:0000256" key="1">
    <source>
        <dbReference type="ARBA" id="ARBA00004123"/>
    </source>
</evidence>
<feature type="region of interest" description="Disordered" evidence="9">
    <location>
        <begin position="454"/>
        <end position="499"/>
    </location>
</feature>
<comment type="caution">
    <text evidence="11">The sequence shown here is derived from an EMBL/GenBank/DDBJ whole genome shotgun (WGS) entry which is preliminary data.</text>
</comment>
<evidence type="ECO:0000313" key="11">
    <source>
        <dbReference type="EMBL" id="KHJ35043.1"/>
    </source>
</evidence>
<feature type="compositionally biased region" description="Pro residues" evidence="9">
    <location>
        <begin position="1"/>
        <end position="12"/>
    </location>
</feature>
<dbReference type="GO" id="GO:0006352">
    <property type="term" value="P:DNA-templated transcription initiation"/>
    <property type="evidence" value="ECO:0007669"/>
    <property type="project" value="InterPro"/>
</dbReference>
<dbReference type="EMBL" id="JNVN01000558">
    <property type="protein sequence ID" value="KHJ35043.1"/>
    <property type="molecule type" value="Genomic_DNA"/>
</dbReference>
<evidence type="ECO:0000259" key="10">
    <source>
        <dbReference type="Pfam" id="PF05236"/>
    </source>
</evidence>